<protein>
    <submittedName>
        <fullName evidence="1">Uncharacterized protein</fullName>
    </submittedName>
</protein>
<gene>
    <name evidence="1" type="ORF">S1361_35635</name>
</gene>
<organism evidence="1 2">
    <name type="scientific">Streptomyces cyanogenus</name>
    <dbReference type="NCBI Taxonomy" id="80860"/>
    <lineage>
        <taxon>Bacteria</taxon>
        <taxon>Bacillati</taxon>
        <taxon>Actinomycetota</taxon>
        <taxon>Actinomycetes</taxon>
        <taxon>Kitasatosporales</taxon>
        <taxon>Streptomycetaceae</taxon>
        <taxon>Streptomyces</taxon>
    </lineage>
</organism>
<keyword evidence="2" id="KW-1185">Reference proteome</keyword>
<evidence type="ECO:0000313" key="2">
    <source>
        <dbReference type="Proteomes" id="UP000663908"/>
    </source>
</evidence>
<dbReference type="EMBL" id="CP071839">
    <property type="protein sequence ID" value="QTE02719.1"/>
    <property type="molecule type" value="Genomic_DNA"/>
</dbReference>
<name>A0ABX7U3R8_STRCY</name>
<sequence>MSSSLVTAPSARPVAFARTAVAAEPAVAEDLGGLVVQPPGDQVDDGLTDVLADQAVSAKRAGSLRAAGGAQVHRLPDSP</sequence>
<dbReference type="RefSeq" id="WP_208035979.1">
    <property type="nucleotide sequence ID" value="NZ_CP071839.1"/>
</dbReference>
<dbReference type="Proteomes" id="UP000663908">
    <property type="component" value="Chromosome"/>
</dbReference>
<accession>A0ABX7U3R8</accession>
<proteinExistence type="predicted"/>
<reference evidence="1 2" key="1">
    <citation type="submission" date="2021-03" db="EMBL/GenBank/DDBJ databases">
        <title>Complete genome sequence of Streptomyces cyanogenus S136, producer of anticancer angucycline landomycin A.</title>
        <authorList>
            <person name="Hrab P."/>
            <person name="Ruckert C."/>
            <person name="Busche T."/>
            <person name="Ostash I."/>
            <person name="Kalinowski J."/>
            <person name="Fedorenko V."/>
            <person name="Yushchuk O."/>
            <person name="Ostash B."/>
        </authorList>
    </citation>
    <scope>NUCLEOTIDE SEQUENCE [LARGE SCALE GENOMIC DNA]</scope>
    <source>
        <strain evidence="1 2">S136</strain>
    </source>
</reference>
<evidence type="ECO:0000313" key="1">
    <source>
        <dbReference type="EMBL" id="QTE02719.1"/>
    </source>
</evidence>